<dbReference type="Proteomes" id="UP000072421">
    <property type="component" value="Chromosome"/>
</dbReference>
<sequence>MNVREVKKAKGLDITNIVGDVVIRRATVDDASVIAAVRIDSWRATYRGIIPDDYLDGMKVEDSTAIWSRILSATSNAANVFVAEVDGEVLGFAAGMTLAEAKLGYDSELTAIYLEPSVQRAGIGRRLVAHVAATLASAGANNMLVWVLAENRQARQFYEMLGAELLVEQPFSWDGLDLQEAGYGWRTIRVN</sequence>
<dbReference type="Pfam" id="PF00583">
    <property type="entry name" value="Acetyltransf_1"/>
    <property type="match status" value="1"/>
</dbReference>
<dbReference type="RefSeq" id="WP_061541165.1">
    <property type="nucleotide sequence ID" value="NZ_CP013232.1"/>
</dbReference>
<protein>
    <submittedName>
        <fullName evidence="4">Putative acetyltransferase</fullName>
    </submittedName>
</protein>
<accession>A0A127PFQ6</accession>
<evidence type="ECO:0000313" key="4">
    <source>
        <dbReference type="EMBL" id="AMO96642.1"/>
    </source>
</evidence>
<evidence type="ECO:0000259" key="3">
    <source>
        <dbReference type="PROSITE" id="PS51186"/>
    </source>
</evidence>
<evidence type="ECO:0000313" key="5">
    <source>
        <dbReference type="Proteomes" id="UP000072421"/>
    </source>
</evidence>
<dbReference type="InterPro" id="IPR016181">
    <property type="entry name" value="Acyl_CoA_acyltransferase"/>
</dbReference>
<dbReference type="OrthoDB" id="5292888at2"/>
<dbReference type="InterPro" id="IPR000182">
    <property type="entry name" value="GNAT_dom"/>
</dbReference>
<evidence type="ECO:0000256" key="2">
    <source>
        <dbReference type="ARBA" id="ARBA00023315"/>
    </source>
</evidence>
<dbReference type="Gene3D" id="3.40.630.30">
    <property type="match status" value="1"/>
</dbReference>
<dbReference type="EMBL" id="CP013232">
    <property type="protein sequence ID" value="AMO96642.1"/>
    <property type="molecule type" value="Genomic_DNA"/>
</dbReference>
<feature type="domain" description="N-acetyltransferase" evidence="3">
    <location>
        <begin position="21"/>
        <end position="179"/>
    </location>
</feature>
<proteinExistence type="predicted"/>
<dbReference type="CDD" id="cd04301">
    <property type="entry name" value="NAT_SF"/>
    <property type="match status" value="1"/>
</dbReference>
<dbReference type="InterPro" id="IPR050832">
    <property type="entry name" value="Bact_Acetyltransf"/>
</dbReference>
<gene>
    <name evidence="4" type="ORF">CFter6_4033</name>
</gene>
<dbReference type="PANTHER" id="PTHR43877">
    <property type="entry name" value="AMINOALKYLPHOSPHONATE N-ACETYLTRANSFERASE-RELATED-RELATED"/>
    <property type="match status" value="1"/>
</dbReference>
<reference evidence="4 5" key="1">
    <citation type="submission" date="2015-11" db="EMBL/GenBank/DDBJ databases">
        <title>Exploring the genomic traits of fungus-feeding bacterial genus Collimonas.</title>
        <authorList>
            <person name="Song C."/>
            <person name="Schmidt R."/>
            <person name="de Jager V."/>
            <person name="Krzyzanowska D."/>
            <person name="Jongedijk E."/>
            <person name="Cankar K."/>
            <person name="Beekwilder J."/>
            <person name="van Veen A."/>
            <person name="de Boer W."/>
            <person name="van Veen J.A."/>
            <person name="Garbeva P."/>
        </authorList>
    </citation>
    <scope>NUCLEOTIDE SEQUENCE [LARGE SCALE GENOMIC DNA]</scope>
    <source>
        <strain evidence="4 5">Ter6</strain>
    </source>
</reference>
<keyword evidence="2" id="KW-0012">Acyltransferase</keyword>
<name>A0A127PFQ6_9BURK</name>
<keyword evidence="1 4" id="KW-0808">Transferase</keyword>
<evidence type="ECO:0000256" key="1">
    <source>
        <dbReference type="ARBA" id="ARBA00022679"/>
    </source>
</evidence>
<dbReference type="SUPFAM" id="SSF55729">
    <property type="entry name" value="Acyl-CoA N-acyltransferases (Nat)"/>
    <property type="match status" value="1"/>
</dbReference>
<dbReference type="PATRIC" id="fig|158899.10.peg.4001"/>
<dbReference type="AlphaFoldDB" id="A0A127PFQ6"/>
<dbReference type="PROSITE" id="PS51186">
    <property type="entry name" value="GNAT"/>
    <property type="match status" value="1"/>
</dbReference>
<organism evidence="4">
    <name type="scientific">Collimonas fungivorans</name>
    <dbReference type="NCBI Taxonomy" id="158899"/>
    <lineage>
        <taxon>Bacteria</taxon>
        <taxon>Pseudomonadati</taxon>
        <taxon>Pseudomonadota</taxon>
        <taxon>Betaproteobacteria</taxon>
        <taxon>Burkholderiales</taxon>
        <taxon>Oxalobacteraceae</taxon>
        <taxon>Collimonas</taxon>
    </lineage>
</organism>
<dbReference type="GO" id="GO:0016747">
    <property type="term" value="F:acyltransferase activity, transferring groups other than amino-acyl groups"/>
    <property type="evidence" value="ECO:0007669"/>
    <property type="project" value="InterPro"/>
</dbReference>